<reference evidence="3 4" key="1">
    <citation type="submission" date="2025-04" db="UniProtKB">
        <authorList>
            <consortium name="RefSeq"/>
        </authorList>
    </citation>
    <scope>IDENTIFICATION</scope>
    <source>
        <tissue evidence="3 4">Ear skin</tissue>
    </source>
</reference>
<dbReference type="Proteomes" id="UP000694856">
    <property type="component" value="Chromosome 15"/>
</dbReference>
<dbReference type="RefSeq" id="XP_032352857.1">
    <property type="nucleotide sequence ID" value="XM_032496966.1"/>
</dbReference>
<gene>
    <name evidence="3 4" type="primary">LOC116668869</name>
</gene>
<dbReference type="AlphaFoldDB" id="A0A8B8UEX4"/>
<name>A0A8B8UEX4_CAMFR</name>
<evidence type="ECO:0000313" key="4">
    <source>
        <dbReference type="RefSeq" id="XP_032352858.1"/>
    </source>
</evidence>
<accession>A0A8B8UEX4</accession>
<dbReference type="KEGG" id="cfr:116668869"/>
<protein>
    <submittedName>
        <fullName evidence="3 4">Translation initiation factor IF-2-like</fullName>
    </submittedName>
</protein>
<dbReference type="GeneID" id="116668869"/>
<evidence type="ECO:0000313" key="3">
    <source>
        <dbReference type="RefSeq" id="XP_032352857.1"/>
    </source>
</evidence>
<dbReference type="RefSeq" id="XP_032352858.1">
    <property type="nucleotide sequence ID" value="XM_032496967.1"/>
</dbReference>
<keyword evidence="2" id="KW-1185">Reference proteome</keyword>
<feature type="region of interest" description="Disordered" evidence="1">
    <location>
        <begin position="144"/>
        <end position="272"/>
    </location>
</feature>
<feature type="compositionally biased region" description="Low complexity" evidence="1">
    <location>
        <begin position="219"/>
        <end position="236"/>
    </location>
</feature>
<feature type="compositionally biased region" description="Basic residues" evidence="1">
    <location>
        <begin position="37"/>
        <end position="55"/>
    </location>
</feature>
<evidence type="ECO:0000313" key="2">
    <source>
        <dbReference type="Proteomes" id="UP000694856"/>
    </source>
</evidence>
<evidence type="ECO:0000256" key="1">
    <source>
        <dbReference type="SAM" id="MobiDB-lite"/>
    </source>
</evidence>
<feature type="compositionally biased region" description="Basic residues" evidence="1">
    <location>
        <begin position="149"/>
        <end position="161"/>
    </location>
</feature>
<sequence>MAFFLPPHSPAAPLPSRRASRPRLGYPARAQAPGRGVPRRTRPRPPPRHSQHLHTLRGLGPRGRPGDRGSGGLVAVLCSPRGPGLTLRAFLPQPGSRRAPRSRRPEGTGKKRHRPRPPLPCPRQRSRSRTVAALPTSIHLCAHAEMQHPKKKKKKKKKFKIGKGCPHPMRRENGRDLSALSAGRPWAAVTETRNPGRERGPPPTSHQAQDTDRALVTRSSPSLPLPACSLNLSAPPRSQPGWVGRGDGSRGGKKGNGGGEEKEGRENPPPWFLITSERRKGENEIGLPMEHFQPKPPKCGILLRHLPPVHTRALSLNALRQQNRQYDFHRDYWRCEFLSVPADLLKLSRYRLPAQKKKKKKKTGNDVDSALSLLCHHLLQNMQMVCTLFRLYCTK</sequence>
<organism evidence="2 3">
    <name type="scientific">Camelus ferus</name>
    <name type="common">Wild bactrian camel</name>
    <name type="synonym">Camelus bactrianus ferus</name>
    <dbReference type="NCBI Taxonomy" id="419612"/>
    <lineage>
        <taxon>Eukaryota</taxon>
        <taxon>Metazoa</taxon>
        <taxon>Chordata</taxon>
        <taxon>Craniata</taxon>
        <taxon>Vertebrata</taxon>
        <taxon>Euteleostomi</taxon>
        <taxon>Mammalia</taxon>
        <taxon>Eutheria</taxon>
        <taxon>Laurasiatheria</taxon>
        <taxon>Artiodactyla</taxon>
        <taxon>Tylopoda</taxon>
        <taxon>Camelidae</taxon>
        <taxon>Camelus</taxon>
    </lineage>
</organism>
<feature type="compositionally biased region" description="Gly residues" evidence="1">
    <location>
        <begin position="60"/>
        <end position="72"/>
    </location>
</feature>
<proteinExistence type="predicted"/>
<feature type="region of interest" description="Disordered" evidence="1">
    <location>
        <begin position="1"/>
        <end position="130"/>
    </location>
</feature>